<gene>
    <name evidence="1" type="ORF">IGS73_07240</name>
</gene>
<evidence type="ECO:0000313" key="2">
    <source>
        <dbReference type="Proteomes" id="UP000593998"/>
    </source>
</evidence>
<evidence type="ECO:0000313" key="1">
    <source>
        <dbReference type="EMBL" id="QOK24150.1"/>
    </source>
</evidence>
<reference evidence="1 2" key="1">
    <citation type="submission" date="2020-10" db="EMBL/GenBank/DDBJ databases">
        <title>Janibacter indicus TT2 genome sequence.</title>
        <authorList>
            <person name="Lee K."/>
            <person name="Ganzorig M."/>
        </authorList>
    </citation>
    <scope>NUCLEOTIDE SEQUENCE [LARGE SCALE GENOMIC DNA]</scope>
    <source>
        <strain evidence="1 2">TT2</strain>
    </source>
</reference>
<name>A0A7L9J5X7_9MICO</name>
<accession>A0A7L9J5X7</accession>
<dbReference type="Proteomes" id="UP000593998">
    <property type="component" value="Chromosome"/>
</dbReference>
<dbReference type="EMBL" id="CP062789">
    <property type="protein sequence ID" value="QOK24150.1"/>
    <property type="molecule type" value="Genomic_DNA"/>
</dbReference>
<dbReference type="AlphaFoldDB" id="A0A7L9J5X7"/>
<protein>
    <submittedName>
        <fullName evidence="1">Uncharacterized protein</fullName>
    </submittedName>
</protein>
<proteinExistence type="predicted"/>
<organism evidence="1 2">
    <name type="scientific">Janibacter indicus</name>
    <dbReference type="NCBI Taxonomy" id="857417"/>
    <lineage>
        <taxon>Bacteria</taxon>
        <taxon>Bacillati</taxon>
        <taxon>Actinomycetota</taxon>
        <taxon>Actinomycetes</taxon>
        <taxon>Micrococcales</taxon>
        <taxon>Intrasporangiaceae</taxon>
        <taxon>Janibacter</taxon>
    </lineage>
</organism>
<dbReference type="RefSeq" id="WP_192911981.1">
    <property type="nucleotide sequence ID" value="NZ_CP062789.1"/>
</dbReference>
<sequence length="178" mass="18692">MSAQDVWPSFAGMWCGAEGPWTDETARAHFDGCEDCQTALAAFEAGQRATQAVALTQRITGHLRASLRRAGHDVTVSDNPTVDELHDACDLLGVRVSDFVTQIEALTCPAWCSSHPALEPGTHVGEVTVGDVVLGLCLEPGEDVTVHLPDDVEAGLTPAQASALGAALVEAARTIGYQ</sequence>